<dbReference type="Pfam" id="PF00589">
    <property type="entry name" value="Phage_integrase"/>
    <property type="match status" value="1"/>
</dbReference>
<gene>
    <name evidence="5" type="primary">xerA</name>
    <name evidence="8" type="ordered locus">Smar_1162</name>
</gene>
<dbReference type="PROSITE" id="PS51898">
    <property type="entry name" value="TYR_RECOMBINASE"/>
    <property type="match status" value="1"/>
</dbReference>
<keyword evidence="2 5" id="KW-0229">DNA integration</keyword>
<evidence type="ECO:0000313" key="9">
    <source>
        <dbReference type="Proteomes" id="UP000000254"/>
    </source>
</evidence>
<evidence type="ECO:0000256" key="3">
    <source>
        <dbReference type="ARBA" id="ARBA00023125"/>
    </source>
</evidence>
<feature type="active site" evidence="5">
    <location>
        <position position="243"/>
    </location>
</feature>
<feature type="domain" description="Core-binding (CB)" evidence="7">
    <location>
        <begin position="17"/>
        <end position="109"/>
    </location>
</feature>
<reference evidence="8 9" key="2">
    <citation type="journal article" date="2009" name="Stand. Genomic Sci.">
        <title>Complete genome sequence of Staphylothermus marinus Stetter and Fiala 1986 type strain F1.</title>
        <authorList>
            <person name="Anderson I.J."/>
            <person name="Sun H."/>
            <person name="Lapidus A."/>
            <person name="Copeland A."/>
            <person name="Glavina Del Rio T."/>
            <person name="Tice H."/>
            <person name="Dalin E."/>
            <person name="Lucas S."/>
            <person name="Barry K."/>
            <person name="Land M."/>
            <person name="Richardson P."/>
            <person name="Huber H."/>
            <person name="Kyrpides N.C."/>
        </authorList>
    </citation>
    <scope>NUCLEOTIDE SEQUENCE [LARGE SCALE GENOMIC DNA]</scope>
    <source>
        <strain evidence="9">ATCC 43588 / DSM 3639 / JCM 9404 / F1</strain>
    </source>
</reference>
<dbReference type="Proteomes" id="UP000000254">
    <property type="component" value="Chromosome"/>
</dbReference>
<dbReference type="InterPro" id="IPR011010">
    <property type="entry name" value="DNA_brk_join_enz"/>
</dbReference>
<feature type="domain" description="Tyr recombinase" evidence="6">
    <location>
        <begin position="122"/>
        <end position="291"/>
    </location>
</feature>
<organism evidence="8 9">
    <name type="scientific">Staphylothermus marinus (strain ATCC 43588 / DSM 3639 / JCM 9404 / F1)</name>
    <dbReference type="NCBI Taxonomy" id="399550"/>
    <lineage>
        <taxon>Archaea</taxon>
        <taxon>Thermoproteota</taxon>
        <taxon>Thermoprotei</taxon>
        <taxon>Desulfurococcales</taxon>
        <taxon>Desulfurococcaceae</taxon>
        <taxon>Staphylothermus</taxon>
    </lineage>
</organism>
<evidence type="ECO:0000313" key="8">
    <source>
        <dbReference type="EMBL" id="ABN70257.1"/>
    </source>
</evidence>
<dbReference type="Gene3D" id="1.10.443.10">
    <property type="entry name" value="Intergrase catalytic core"/>
    <property type="match status" value="1"/>
</dbReference>
<dbReference type="Pfam" id="PF13240">
    <property type="entry name" value="Zn_Ribbon_1"/>
    <property type="match status" value="1"/>
</dbReference>
<feature type="active site" evidence="5">
    <location>
        <position position="246"/>
    </location>
</feature>
<dbReference type="InterPro" id="IPR010998">
    <property type="entry name" value="Integrase_recombinase_N"/>
</dbReference>
<name>A3DNP7_STAMF</name>
<feature type="active site" evidence="5">
    <location>
        <position position="157"/>
    </location>
</feature>
<feature type="active site" description="O-(3'-phospho-DNA)-tyrosine intermediate" evidence="5">
    <location>
        <position position="278"/>
    </location>
</feature>
<dbReference type="InterPro" id="IPR002104">
    <property type="entry name" value="Integrase_catalytic"/>
</dbReference>
<dbReference type="GeneID" id="4907015"/>
<dbReference type="RefSeq" id="WP_011839448.1">
    <property type="nucleotide sequence ID" value="NC_009033.1"/>
</dbReference>
<dbReference type="PANTHER" id="PTHR30349">
    <property type="entry name" value="PHAGE INTEGRASE-RELATED"/>
    <property type="match status" value="1"/>
</dbReference>
<dbReference type="STRING" id="399550.Smar_1162"/>
<evidence type="ECO:0000259" key="6">
    <source>
        <dbReference type="PROSITE" id="PS51898"/>
    </source>
</evidence>
<protein>
    <recommendedName>
        <fullName evidence="5">Tyrosine recombinase XerA</fullName>
    </recommendedName>
</protein>
<evidence type="ECO:0000256" key="2">
    <source>
        <dbReference type="ARBA" id="ARBA00022908"/>
    </source>
</evidence>
<evidence type="ECO:0000259" key="7">
    <source>
        <dbReference type="PROSITE" id="PS51900"/>
    </source>
</evidence>
<dbReference type="InterPro" id="IPR026870">
    <property type="entry name" value="Zinc_ribbon_dom"/>
</dbReference>
<evidence type="ECO:0000256" key="4">
    <source>
        <dbReference type="ARBA" id="ARBA00023172"/>
    </source>
</evidence>
<dbReference type="InterPro" id="IPR004107">
    <property type="entry name" value="Integrase_SAM-like_N"/>
</dbReference>
<dbReference type="AlphaFoldDB" id="A3DNP7"/>
<feature type="active site" evidence="5">
    <location>
        <position position="182"/>
    </location>
</feature>
<dbReference type="GO" id="GO:0009037">
    <property type="term" value="F:tyrosine-based site-specific recombinase activity"/>
    <property type="evidence" value="ECO:0007669"/>
    <property type="project" value="UniProtKB-UniRule"/>
</dbReference>
<comment type="subcellular location">
    <subcellularLocation>
        <location evidence="5">Cytoplasm</location>
    </subcellularLocation>
</comment>
<dbReference type="GO" id="GO:0003677">
    <property type="term" value="F:DNA binding"/>
    <property type="evidence" value="ECO:0007669"/>
    <property type="project" value="UniProtKB-UniRule"/>
</dbReference>
<dbReference type="Gene3D" id="1.10.150.130">
    <property type="match status" value="1"/>
</dbReference>
<dbReference type="GO" id="GO:0005737">
    <property type="term" value="C:cytoplasm"/>
    <property type="evidence" value="ECO:0007669"/>
    <property type="project" value="UniProtKB-SubCell"/>
</dbReference>
<dbReference type="OrthoDB" id="142231at2157"/>
<dbReference type="EMBL" id="CP000575">
    <property type="protein sequence ID" value="ABN70257.1"/>
    <property type="molecule type" value="Genomic_DNA"/>
</dbReference>
<dbReference type="InterPro" id="IPR033686">
    <property type="entry name" value="XerA"/>
</dbReference>
<evidence type="ECO:0000256" key="1">
    <source>
        <dbReference type="ARBA" id="ARBA00022490"/>
    </source>
</evidence>
<dbReference type="KEGG" id="smr:Smar_1162"/>
<dbReference type="InterPro" id="IPR044068">
    <property type="entry name" value="CB"/>
</dbReference>
<keyword evidence="9" id="KW-1185">Reference proteome</keyword>
<dbReference type="HAMAP" id="MF_02055">
    <property type="entry name" value="Recomb_XerA"/>
    <property type="match status" value="1"/>
</dbReference>
<dbReference type="eggNOG" id="arCOG01916">
    <property type="taxonomic scope" value="Archaea"/>
</dbReference>
<dbReference type="GO" id="GO:0006313">
    <property type="term" value="P:DNA transposition"/>
    <property type="evidence" value="ECO:0007669"/>
    <property type="project" value="UniProtKB-UniRule"/>
</dbReference>
<dbReference type="NCBIfam" id="NF040815">
    <property type="entry name" value="recomb_XerA_Arch"/>
    <property type="match status" value="1"/>
</dbReference>
<feature type="active site" evidence="5">
    <location>
        <position position="269"/>
    </location>
</feature>
<dbReference type="InterPro" id="IPR013762">
    <property type="entry name" value="Integrase-like_cat_sf"/>
</dbReference>
<comment type="similarity">
    <text evidence="5">Belongs to the 'phage' integrase family. XerA subfamily.</text>
</comment>
<comment type="function">
    <text evidence="5">Site-specific tyrosine recombinase, which acts by catalyzing the cutting and rejoining of the recombining DNA molecules.</text>
</comment>
<dbReference type="InterPro" id="IPR050090">
    <property type="entry name" value="Tyrosine_recombinase_XerCD"/>
</dbReference>
<accession>A3DNP7</accession>
<keyword evidence="4 5" id="KW-0233">DNA recombination</keyword>
<dbReference type="eggNOG" id="arCOG01241">
    <property type="taxonomic scope" value="Archaea"/>
</dbReference>
<dbReference type="HOGENOM" id="CLU_027562_9_2_2"/>
<evidence type="ECO:0000256" key="5">
    <source>
        <dbReference type="HAMAP-Rule" id="MF_02055"/>
    </source>
</evidence>
<keyword evidence="3 5" id="KW-0238">DNA-binding</keyword>
<dbReference type="PANTHER" id="PTHR30349:SF41">
    <property type="entry name" value="INTEGRASE_RECOMBINASE PROTEIN MJ0367-RELATED"/>
    <property type="match status" value="1"/>
</dbReference>
<dbReference type="Gene3D" id="2.20.28.30">
    <property type="entry name" value="RNA polymerase ii, chain L"/>
    <property type="match status" value="1"/>
</dbReference>
<keyword evidence="1 5" id="KW-0963">Cytoplasm</keyword>
<sequence length="333" mass="39091">MPPKIDLGKAPDGILELDNKDILEEFIFTLEAAGASEDTIKAYRSAIKDFLEFLGEKPLRDITLRDIILWRNYRLKHGFSKAKTKDKKKWQTTLHYYSMFLNRFFEWLGLNFRIPRIRKPPRKIHVLNDEEVHKLLESIRDPLDKLILSILLDTGLRSKELLGIRVSDIDFENRTITITSTKYDKERKVLVTSRTMELIRSWIKLNNLEKEDRLIPLTYSGLYKRIKRLGRRASIPAWKIRPHILRHTFATQALRKGLSLPYLQRLLGHSDIKTTQIYLHVTIEDIRSEYDKIMETNTYRCPNCGREIPADAHFCPYCGYVLTKEKNSTSIST</sequence>
<proteinExistence type="inferred from homology"/>
<dbReference type="SUPFAM" id="SSF56349">
    <property type="entry name" value="DNA breaking-rejoining enzymes"/>
    <property type="match status" value="1"/>
</dbReference>
<reference evidence="9" key="1">
    <citation type="journal article" date="2009" name="BMC Genomics">
        <title>The complete genome sequence of Staphylothermus marinus reveals differences in sulfur metabolism among heterotrophic Crenarchaeota.</title>
        <authorList>
            <person name="Anderson I.J."/>
            <person name="Dharmarajan L."/>
            <person name="Rodriguez J."/>
            <person name="Hooper S."/>
            <person name="Porat I."/>
            <person name="Ulrich L.E."/>
            <person name="Elkins J.G."/>
            <person name="Mavromatis K."/>
            <person name="Sun H."/>
            <person name="Land M."/>
            <person name="Lapidus A."/>
            <person name="Lucas S."/>
            <person name="Barry K."/>
            <person name="Huber H."/>
            <person name="Zhulin I.B."/>
            <person name="Whitman W.B."/>
            <person name="Mukhopadhyay B."/>
            <person name="Woese C."/>
            <person name="Bristow J."/>
            <person name="Kyrpides N."/>
        </authorList>
    </citation>
    <scope>NUCLEOTIDE SEQUENCE [LARGE SCALE GENOMIC DNA]</scope>
    <source>
        <strain evidence="9">ATCC 43588 / DSM 3639 / JCM 9404 / F1</strain>
    </source>
</reference>
<dbReference type="Pfam" id="PF13495">
    <property type="entry name" value="Phage_int_SAM_4"/>
    <property type="match status" value="1"/>
</dbReference>
<dbReference type="PROSITE" id="PS51900">
    <property type="entry name" value="CB"/>
    <property type="match status" value="1"/>
</dbReference>